<dbReference type="Gene3D" id="3.40.640.10">
    <property type="entry name" value="Type I PLP-dependent aspartate aminotransferase-like (Major domain)"/>
    <property type="match status" value="1"/>
</dbReference>
<comment type="pathway">
    <text evidence="7">Amino-acid biosynthesis; L-lysine biosynthesis via AAA pathway; L-lysine from L-alpha-aminoadipate (Thermus route): step 4/5.</text>
</comment>
<dbReference type="SUPFAM" id="SSF53383">
    <property type="entry name" value="PLP-dependent transferases"/>
    <property type="match status" value="1"/>
</dbReference>
<evidence type="ECO:0000313" key="8">
    <source>
        <dbReference type="EMBL" id="HFQ79546.1"/>
    </source>
</evidence>
<dbReference type="PANTHER" id="PTHR11986:SF79">
    <property type="entry name" value="ACETYLORNITHINE AMINOTRANSFERASE, MITOCHONDRIAL"/>
    <property type="match status" value="1"/>
</dbReference>
<gene>
    <name evidence="7" type="primary">lysJ</name>
    <name evidence="8" type="ORF">ENT99_07625</name>
    <name evidence="9" type="ORF">ENU64_05225</name>
</gene>
<dbReference type="HAMAP" id="MF_02084">
    <property type="entry name" value="LysJ_aminotrans_3"/>
    <property type="match status" value="1"/>
</dbReference>
<dbReference type="EMBL" id="DTAU01000144">
    <property type="protein sequence ID" value="HFQ79546.1"/>
    <property type="molecule type" value="Genomic_DNA"/>
</dbReference>
<evidence type="ECO:0000256" key="6">
    <source>
        <dbReference type="ARBA" id="ARBA00023154"/>
    </source>
</evidence>
<comment type="catalytic activity">
    <reaction evidence="7">
        <text>[amino-group carrier protein]-C-terminal-gamma-(L-ornithyl)-L-glutamate + 2-oxoglutarate = [amino-group carrier protein]-C-terminal-gamma-(L-glutamyl-5-semialdehyde)-L-glutamate + L-glutamate</text>
        <dbReference type="Rhea" id="RHEA:52672"/>
        <dbReference type="Rhea" id="RHEA-COMP:13327"/>
        <dbReference type="Rhea" id="RHEA-COMP:13328"/>
        <dbReference type="ChEBI" id="CHEBI:16810"/>
        <dbReference type="ChEBI" id="CHEBI:29985"/>
        <dbReference type="ChEBI" id="CHEBI:136761"/>
        <dbReference type="ChEBI" id="CHEBI:136763"/>
        <dbReference type="EC" id="2.6.1.124"/>
    </reaction>
</comment>
<dbReference type="EMBL" id="DTDH01000155">
    <property type="protein sequence ID" value="HGT98814.1"/>
    <property type="molecule type" value="Genomic_DNA"/>
</dbReference>
<feature type="binding site" evidence="7">
    <location>
        <begin position="209"/>
        <end position="212"/>
    </location>
    <ligand>
        <name>pyridoxal 5'-phosphate</name>
        <dbReference type="ChEBI" id="CHEBI:597326"/>
    </ligand>
</feature>
<dbReference type="InterPro" id="IPR050103">
    <property type="entry name" value="Class-III_PLP-dep_AT"/>
</dbReference>
<comment type="similarity">
    <text evidence="7">Belongs to the class-III pyridoxal-phosphate-dependent aminotransferase family. LysJ subfamily.</text>
</comment>
<dbReference type="GO" id="GO:0019878">
    <property type="term" value="P:lysine biosynthetic process via aminoadipic acid"/>
    <property type="evidence" value="ECO:0007669"/>
    <property type="project" value="UniProtKB-UniRule"/>
</dbReference>
<dbReference type="Pfam" id="PF00202">
    <property type="entry name" value="Aminotran_3"/>
    <property type="match status" value="1"/>
</dbReference>
<comment type="function">
    <text evidence="7">Involved in both the arginine and lysine biosynthetic pathways.</text>
</comment>
<keyword evidence="3 7" id="KW-0028">Amino-acid biosynthesis</keyword>
<feature type="binding site" evidence="7">
    <location>
        <position position="124"/>
    </location>
    <ligand>
        <name>pyridoxal 5'-phosphate</name>
        <dbReference type="ChEBI" id="CHEBI:597326"/>
    </ligand>
</feature>
<comment type="subunit">
    <text evidence="7">Homodimer.</text>
</comment>
<dbReference type="Gene3D" id="3.90.1150.10">
    <property type="entry name" value="Aspartate Aminotransferase, domain 1"/>
    <property type="match status" value="1"/>
</dbReference>
<keyword evidence="1 7" id="KW-0963">Cytoplasm</keyword>
<comment type="caution">
    <text evidence="9">The sequence shown here is derived from an EMBL/GenBank/DDBJ whole genome shotgun (WGS) entry which is preliminary data.</text>
</comment>
<dbReference type="PANTHER" id="PTHR11986">
    <property type="entry name" value="AMINOTRANSFERASE CLASS III"/>
    <property type="match status" value="1"/>
</dbReference>
<keyword evidence="4 7" id="KW-0808">Transferase</keyword>
<keyword evidence="7" id="KW-0055">Arginine biosynthesis</keyword>
<dbReference type="UniPathway" id="UPA00068"/>
<evidence type="ECO:0000256" key="7">
    <source>
        <dbReference type="HAMAP-Rule" id="MF_02084"/>
    </source>
</evidence>
<dbReference type="PROSITE" id="PS00600">
    <property type="entry name" value="AA_TRANSFER_CLASS_3"/>
    <property type="match status" value="1"/>
</dbReference>
<comment type="cofactor">
    <cofactor evidence="7">
        <name>pyridoxal 5'-phosphate</name>
        <dbReference type="ChEBI" id="CHEBI:597326"/>
    </cofactor>
    <text evidence="7">Binds 1 pyridoxal phosphate per subunit.</text>
</comment>
<comment type="caution">
    <text evidence="7">Lacks conserved residue(s) required for the propagation of feature annotation.</text>
</comment>
<dbReference type="InterPro" id="IPR015422">
    <property type="entry name" value="PyrdxlP-dep_Trfase_small"/>
</dbReference>
<keyword evidence="2 7" id="KW-0032">Aminotransferase</keyword>
<dbReference type="GO" id="GO:0042802">
    <property type="term" value="F:identical protein binding"/>
    <property type="evidence" value="ECO:0007669"/>
    <property type="project" value="TreeGrafter"/>
</dbReference>
<dbReference type="EC" id="2.6.1.124" evidence="7"/>
<keyword evidence="6 7" id="KW-0457">Lysine biosynthesis</keyword>
<evidence type="ECO:0000256" key="1">
    <source>
        <dbReference type="ARBA" id="ARBA00022490"/>
    </source>
</evidence>
<reference evidence="9" key="1">
    <citation type="journal article" date="2020" name="mSystems">
        <title>Genome- and Community-Level Interaction Insights into Carbon Utilization and Element Cycling Functions of Hydrothermarchaeota in Hydrothermal Sediment.</title>
        <authorList>
            <person name="Zhou Z."/>
            <person name="Liu Y."/>
            <person name="Xu W."/>
            <person name="Pan J."/>
            <person name="Luo Z.H."/>
            <person name="Li M."/>
        </authorList>
    </citation>
    <scope>NUCLEOTIDE SEQUENCE [LARGE SCALE GENOMIC DNA]</scope>
    <source>
        <strain evidence="8">SpSt-629</strain>
        <strain evidence="9">SpSt-688</strain>
    </source>
</reference>
<feature type="modified residue" description="N6-(pyridoxal phosphate)lysine" evidence="7">
    <location>
        <position position="238"/>
    </location>
</feature>
<dbReference type="GO" id="GO:0008483">
    <property type="term" value="F:transaminase activity"/>
    <property type="evidence" value="ECO:0007669"/>
    <property type="project" value="UniProtKB-UniRule"/>
</dbReference>
<dbReference type="InterPro" id="IPR015424">
    <property type="entry name" value="PyrdxlP-dep_Trfase"/>
</dbReference>
<comment type="catalytic activity">
    <reaction evidence="7">
        <text>[amino-group carrier protein]-C-terminal-gamma-(L-lysyl)-L-glutamate + 2-oxoglutarate = [amino-group carrier protein]-C-terminal-N-(1-carboxy-5-oxopentan-1-yl)-L-glutamine + L-glutamate</text>
        <dbReference type="Rhea" id="RHEA:41952"/>
        <dbReference type="Rhea" id="RHEA-COMP:9714"/>
        <dbReference type="Rhea" id="RHEA-COMP:9715"/>
        <dbReference type="ChEBI" id="CHEBI:16810"/>
        <dbReference type="ChEBI" id="CHEBI:29985"/>
        <dbReference type="ChEBI" id="CHEBI:78501"/>
        <dbReference type="ChEBI" id="CHEBI:78526"/>
        <dbReference type="EC" id="2.6.1.118"/>
    </reaction>
</comment>
<dbReference type="GO" id="GO:0030170">
    <property type="term" value="F:pyridoxal phosphate binding"/>
    <property type="evidence" value="ECO:0007669"/>
    <property type="project" value="InterPro"/>
</dbReference>
<dbReference type="UniPathway" id="UPA00033">
    <property type="reaction ID" value="UER00038"/>
</dbReference>
<dbReference type="FunFam" id="3.40.640.10:FF:000004">
    <property type="entry name" value="Acetylornithine aminotransferase"/>
    <property type="match status" value="1"/>
</dbReference>
<dbReference type="InterPro" id="IPR015421">
    <property type="entry name" value="PyrdxlP-dep_Trfase_major"/>
</dbReference>
<comment type="subcellular location">
    <subcellularLocation>
        <location evidence="7">Cytoplasm</location>
    </subcellularLocation>
</comment>
<comment type="pathway">
    <text evidence="7">Amino-acid biosynthesis; L-arginine biosynthesis.</text>
</comment>
<organism evidence="9">
    <name type="scientific">Ignisphaera aggregans</name>
    <dbReference type="NCBI Taxonomy" id="334771"/>
    <lineage>
        <taxon>Archaea</taxon>
        <taxon>Thermoproteota</taxon>
        <taxon>Thermoprotei</taxon>
        <taxon>Desulfurococcales</taxon>
        <taxon>Desulfurococcaceae</taxon>
        <taxon>Ignisphaera</taxon>
    </lineage>
</organism>
<accession>A0A7J3MZ58</accession>
<feature type="binding site" evidence="7">
    <location>
        <position position="127"/>
    </location>
    <ligand>
        <name>substrate</name>
    </ligand>
</feature>
<keyword evidence="5 7" id="KW-0663">Pyridoxal phosphate</keyword>
<evidence type="ECO:0000313" key="9">
    <source>
        <dbReference type="EMBL" id="HGT98814.1"/>
    </source>
</evidence>
<dbReference type="GO" id="GO:0042450">
    <property type="term" value="P:L-arginine biosynthetic process via ornithine"/>
    <property type="evidence" value="ECO:0007669"/>
    <property type="project" value="UniProtKB-UniRule"/>
</dbReference>
<dbReference type="InterPro" id="IPR005814">
    <property type="entry name" value="Aminotrans_3"/>
</dbReference>
<dbReference type="CDD" id="cd00610">
    <property type="entry name" value="OAT_like"/>
    <property type="match status" value="1"/>
</dbReference>
<dbReference type="GO" id="GO:0005737">
    <property type="term" value="C:cytoplasm"/>
    <property type="evidence" value="ECO:0007669"/>
    <property type="project" value="UniProtKB-SubCell"/>
</dbReference>
<dbReference type="AlphaFoldDB" id="A0A7J3MZ58"/>
<feature type="binding site" evidence="7">
    <location>
        <position position="266"/>
    </location>
    <ligand>
        <name>substrate</name>
    </ligand>
</feature>
<evidence type="ECO:0000256" key="2">
    <source>
        <dbReference type="ARBA" id="ARBA00022576"/>
    </source>
</evidence>
<proteinExistence type="inferred from homology"/>
<protein>
    <recommendedName>
        <fullName evidence="7">Putative [LysW]-aminoadipate semialdehyde/glutamate semialdehyde transaminase</fullName>
        <ecNumber evidence="7">2.6.1.118</ecNumber>
        <ecNumber evidence="7">2.6.1.124</ecNumber>
    </recommendedName>
</protein>
<dbReference type="PIRSF" id="PIRSF000521">
    <property type="entry name" value="Transaminase_4ab_Lys_Orn"/>
    <property type="match status" value="1"/>
</dbReference>
<sequence>MLKYLMLYEDRGLDIEYAEAQYVWDKDRRRYLDMYTGHGVAFLGHRHPRVVEALIDQINNITTLPTSFRIRVRDEMLEVLSKIIPKRYEYVYLLNSGSEAVDFALKICRRIMGRRKIIYFTGSFHGRTYGALSVTSNPKYREGFEPLLPETVQIKFNSIDDVDRYVDDATACVILELIQGEGGINIADEEFVRFVRKKTEEVGALMIIDEIQTGFGRTGSVWLFEQYSIEPDMFLAGKAIGGGFPVSAIFLPRDIGEKMEIGSHGSTYGGNPLACAAVKASTEVLVEEKVALQAGAKGRMLIDMLKNKLKDYRIVKEVRGRGLMIGVDLRLRPGEIIKCMQQNGVIALKAGNTIVRFLAPYMITNNDIEQSVEVLDKCINQELSSRHASGFTQDLQPPT</sequence>
<evidence type="ECO:0000256" key="4">
    <source>
        <dbReference type="ARBA" id="ARBA00022679"/>
    </source>
</evidence>
<name>A0A7J3MZ58_9CREN</name>
<evidence type="ECO:0000256" key="3">
    <source>
        <dbReference type="ARBA" id="ARBA00022605"/>
    </source>
</evidence>
<dbReference type="InterPro" id="IPR049704">
    <property type="entry name" value="Aminotrans_3_PPA_site"/>
</dbReference>
<feature type="binding site" evidence="7">
    <location>
        <position position="267"/>
    </location>
    <ligand>
        <name>pyridoxal 5'-phosphate</name>
        <dbReference type="ChEBI" id="CHEBI:597326"/>
    </ligand>
</feature>
<dbReference type="InterPro" id="IPR037537">
    <property type="entry name" value="LysJ"/>
</dbReference>
<dbReference type="EC" id="2.6.1.118" evidence="7"/>
<evidence type="ECO:0000256" key="5">
    <source>
        <dbReference type="ARBA" id="ARBA00022898"/>
    </source>
</evidence>